<keyword evidence="11" id="KW-1185">Reference proteome</keyword>
<comment type="caution">
    <text evidence="10">The sequence shown here is derived from an EMBL/GenBank/DDBJ whole genome shotgun (WGS) entry which is preliminary data.</text>
</comment>
<dbReference type="GO" id="GO:0016020">
    <property type="term" value="C:membrane"/>
    <property type="evidence" value="ECO:0007669"/>
    <property type="project" value="UniProtKB-SubCell"/>
</dbReference>
<evidence type="ECO:0000256" key="5">
    <source>
        <dbReference type="ARBA" id="ARBA00023136"/>
    </source>
</evidence>
<feature type="transmembrane region" description="Helical" evidence="8">
    <location>
        <begin position="462"/>
        <end position="482"/>
    </location>
</feature>
<organism evidence="10 11">
    <name type="scientific">Lasiosphaeria miniovina</name>
    <dbReference type="NCBI Taxonomy" id="1954250"/>
    <lineage>
        <taxon>Eukaryota</taxon>
        <taxon>Fungi</taxon>
        <taxon>Dikarya</taxon>
        <taxon>Ascomycota</taxon>
        <taxon>Pezizomycotina</taxon>
        <taxon>Sordariomycetes</taxon>
        <taxon>Sordariomycetidae</taxon>
        <taxon>Sordariales</taxon>
        <taxon>Lasiosphaeriaceae</taxon>
        <taxon>Lasiosphaeria</taxon>
    </lineage>
</organism>
<feature type="transmembrane region" description="Helical" evidence="8">
    <location>
        <begin position="229"/>
        <end position="250"/>
    </location>
</feature>
<dbReference type="Pfam" id="PF07690">
    <property type="entry name" value="MFS_1"/>
    <property type="match status" value="1"/>
</dbReference>
<feature type="domain" description="Major facilitator superfamily (MFS) profile" evidence="9">
    <location>
        <begin position="72"/>
        <end position="528"/>
    </location>
</feature>
<evidence type="ECO:0000256" key="2">
    <source>
        <dbReference type="ARBA" id="ARBA00022448"/>
    </source>
</evidence>
<dbReference type="EMBL" id="JAUIRO010000006">
    <property type="protein sequence ID" value="KAK0709858.1"/>
    <property type="molecule type" value="Genomic_DNA"/>
</dbReference>
<evidence type="ECO:0000259" key="9">
    <source>
        <dbReference type="PROSITE" id="PS50850"/>
    </source>
</evidence>
<gene>
    <name evidence="10" type="ORF">B0T26DRAFT_835939</name>
</gene>
<sequence length="528" mass="57952">MGVDDRSVSAGSDRGDARPKHRATGPEDGVGAASSSSDLDDTYDIYKQKGGGETDLDPVEARRVLRKIDWHILPLLMGSYMLQYLDKSSINFASVYGLQKGTNLHGQDYSWLSSIFYFGYLVAQYPAGYLMQRLPVAKVIGVSTLAWGVLILTTPACNNFAGIAANRFLLGLFEAVVNPGFVLVMSMWYQKSEQPLRLVIYYSMNGWAGIAGGLLGYAIGHITSGLPQWMYVFLIFGAISFAWGVVFLAFMPDLPSTARFLKGHEAAVAVDRVAANRQGVKNHHFKKYQMWQTLKDPKTWILFVMSISAQIPNAAQSSFMSIILKTFGFSTLETQYMQIPGNVIQIVSLLASGYVASRWPNMRCIVMILGNLVCVVAGGVLVGLSPGADSTENRWGRIVALWLCSCQSVGFAMSLTMVSSNVAGYTKKQLTGAFIFVGYCAGNIVGPQTFIDAEAPLYKSAYIAILVGYSLKTVSVMVLYAYMWSENAKRDREAAANPQSVEQQDQEAVEKGMRDVTEIDNKGFRYAL</sequence>
<dbReference type="GeneID" id="85330777"/>
<feature type="transmembrane region" description="Helical" evidence="8">
    <location>
        <begin position="364"/>
        <end position="386"/>
    </location>
</feature>
<keyword evidence="3 8" id="KW-0812">Transmembrane</keyword>
<keyword evidence="5 8" id="KW-0472">Membrane</keyword>
<dbReference type="SUPFAM" id="SSF103473">
    <property type="entry name" value="MFS general substrate transporter"/>
    <property type="match status" value="1"/>
</dbReference>
<keyword evidence="2" id="KW-0813">Transport</keyword>
<accession>A0AA40A650</accession>
<dbReference type="PROSITE" id="PS50850">
    <property type="entry name" value="MFS"/>
    <property type="match status" value="1"/>
</dbReference>
<feature type="transmembrane region" description="Helical" evidence="8">
    <location>
        <begin position="139"/>
        <end position="156"/>
    </location>
</feature>
<feature type="compositionally biased region" description="Basic and acidic residues" evidence="7">
    <location>
        <begin position="1"/>
        <end position="18"/>
    </location>
</feature>
<dbReference type="InterPro" id="IPR020846">
    <property type="entry name" value="MFS_dom"/>
</dbReference>
<dbReference type="Gene3D" id="1.20.1250.20">
    <property type="entry name" value="MFS general substrate transporter like domains"/>
    <property type="match status" value="2"/>
</dbReference>
<feature type="transmembrane region" description="Helical" evidence="8">
    <location>
        <begin position="201"/>
        <end position="223"/>
    </location>
</feature>
<feature type="region of interest" description="Disordered" evidence="7">
    <location>
        <begin position="1"/>
        <end position="41"/>
    </location>
</feature>
<feature type="transmembrane region" description="Helical" evidence="8">
    <location>
        <begin position="398"/>
        <end position="418"/>
    </location>
</feature>
<evidence type="ECO:0000256" key="7">
    <source>
        <dbReference type="SAM" id="MobiDB-lite"/>
    </source>
</evidence>
<dbReference type="InterPro" id="IPR011701">
    <property type="entry name" value="MFS"/>
</dbReference>
<evidence type="ECO:0000256" key="4">
    <source>
        <dbReference type="ARBA" id="ARBA00022989"/>
    </source>
</evidence>
<feature type="transmembrane region" description="Helical" evidence="8">
    <location>
        <begin position="168"/>
        <end position="189"/>
    </location>
</feature>
<proteinExistence type="inferred from homology"/>
<feature type="transmembrane region" description="Helical" evidence="8">
    <location>
        <begin position="336"/>
        <end position="357"/>
    </location>
</feature>
<dbReference type="InterPro" id="IPR036259">
    <property type="entry name" value="MFS_trans_sf"/>
</dbReference>
<feature type="transmembrane region" description="Helical" evidence="8">
    <location>
        <begin position="109"/>
        <end position="127"/>
    </location>
</feature>
<protein>
    <submittedName>
        <fullName evidence="10">Major facilitator superfamily domain-containing protein</fullName>
    </submittedName>
</protein>
<evidence type="ECO:0000256" key="6">
    <source>
        <dbReference type="ARBA" id="ARBA00037968"/>
    </source>
</evidence>
<evidence type="ECO:0000256" key="1">
    <source>
        <dbReference type="ARBA" id="ARBA00004141"/>
    </source>
</evidence>
<evidence type="ECO:0000256" key="8">
    <source>
        <dbReference type="SAM" id="Phobius"/>
    </source>
</evidence>
<dbReference type="FunFam" id="1.20.1250.20:FF:000064">
    <property type="entry name" value="MFS allantoate transporter"/>
    <property type="match status" value="1"/>
</dbReference>
<dbReference type="PANTHER" id="PTHR43791:SF70">
    <property type="entry name" value="MAJOR FACILITATOR SUPERFAMILY (MFS) PROFILE DOMAIN-CONTAINING PROTEIN"/>
    <property type="match status" value="1"/>
</dbReference>
<comment type="subcellular location">
    <subcellularLocation>
        <location evidence="1">Membrane</location>
        <topology evidence="1">Multi-pass membrane protein</topology>
    </subcellularLocation>
</comment>
<dbReference type="PANTHER" id="PTHR43791">
    <property type="entry name" value="PERMEASE-RELATED"/>
    <property type="match status" value="1"/>
</dbReference>
<dbReference type="AlphaFoldDB" id="A0AA40A650"/>
<dbReference type="RefSeq" id="XP_060293162.1">
    <property type="nucleotide sequence ID" value="XM_060447507.1"/>
</dbReference>
<evidence type="ECO:0000256" key="3">
    <source>
        <dbReference type="ARBA" id="ARBA00022692"/>
    </source>
</evidence>
<dbReference type="GO" id="GO:0022857">
    <property type="term" value="F:transmembrane transporter activity"/>
    <property type="evidence" value="ECO:0007669"/>
    <property type="project" value="InterPro"/>
</dbReference>
<keyword evidence="4 8" id="KW-1133">Transmembrane helix</keyword>
<feature type="transmembrane region" description="Helical" evidence="8">
    <location>
        <begin position="430"/>
        <end position="450"/>
    </location>
</feature>
<evidence type="ECO:0000313" key="11">
    <source>
        <dbReference type="Proteomes" id="UP001172101"/>
    </source>
</evidence>
<dbReference type="Proteomes" id="UP001172101">
    <property type="component" value="Unassembled WGS sequence"/>
</dbReference>
<evidence type="ECO:0000313" key="10">
    <source>
        <dbReference type="EMBL" id="KAK0709858.1"/>
    </source>
</evidence>
<comment type="similarity">
    <text evidence="6">Belongs to the major facilitator superfamily. Allantoate permease family.</text>
</comment>
<reference evidence="10" key="1">
    <citation type="submission" date="2023-06" db="EMBL/GenBank/DDBJ databases">
        <title>Genome-scale phylogeny and comparative genomics of the fungal order Sordariales.</title>
        <authorList>
            <consortium name="Lawrence Berkeley National Laboratory"/>
            <person name="Hensen N."/>
            <person name="Bonometti L."/>
            <person name="Westerberg I."/>
            <person name="Brannstrom I.O."/>
            <person name="Guillou S."/>
            <person name="Cros-Aarteil S."/>
            <person name="Calhoun S."/>
            <person name="Haridas S."/>
            <person name="Kuo A."/>
            <person name="Mondo S."/>
            <person name="Pangilinan J."/>
            <person name="Riley R."/>
            <person name="LaButti K."/>
            <person name="Andreopoulos B."/>
            <person name="Lipzen A."/>
            <person name="Chen C."/>
            <person name="Yanf M."/>
            <person name="Daum C."/>
            <person name="Ng V."/>
            <person name="Clum A."/>
            <person name="Steindorff A."/>
            <person name="Ohm R."/>
            <person name="Martin F."/>
            <person name="Silar P."/>
            <person name="Natvig D."/>
            <person name="Lalanne C."/>
            <person name="Gautier V."/>
            <person name="Ament-velasquez S.L."/>
            <person name="Kruys A."/>
            <person name="Hutchinson M.I."/>
            <person name="Powell A.J."/>
            <person name="Barry K."/>
            <person name="Miller A.N."/>
            <person name="Grigoriev I.V."/>
            <person name="Debuchy R."/>
            <person name="Gladieux P."/>
            <person name="Thoren M.H."/>
            <person name="Johannesson H."/>
        </authorList>
    </citation>
    <scope>NUCLEOTIDE SEQUENCE</scope>
    <source>
        <strain evidence="10">SMH2392-1A</strain>
    </source>
</reference>
<name>A0AA40A650_9PEZI</name>